<dbReference type="Proteomes" id="UP000010116">
    <property type="component" value="Unassembled WGS sequence"/>
</dbReference>
<name>J5KHS7_9GAMM</name>
<dbReference type="PANTHER" id="PTHR42901">
    <property type="entry name" value="ALCOHOL DEHYDROGENASE"/>
    <property type="match status" value="1"/>
</dbReference>
<dbReference type="PANTHER" id="PTHR42901:SF1">
    <property type="entry name" value="ALCOHOL DEHYDROGENASE"/>
    <property type="match status" value="1"/>
</dbReference>
<dbReference type="GO" id="GO:0016491">
    <property type="term" value="F:oxidoreductase activity"/>
    <property type="evidence" value="ECO:0007669"/>
    <property type="project" value="UniProtKB-KW"/>
</dbReference>
<protein>
    <submittedName>
        <fullName evidence="3">Short chain dehydrogenase</fullName>
    </submittedName>
</protein>
<evidence type="ECO:0000256" key="1">
    <source>
        <dbReference type="ARBA" id="ARBA00006484"/>
    </source>
</evidence>
<comment type="similarity">
    <text evidence="1">Belongs to the short-chain dehydrogenases/reductases (SDR) family.</text>
</comment>
<evidence type="ECO:0000313" key="4">
    <source>
        <dbReference type="Proteomes" id="UP000010116"/>
    </source>
</evidence>
<dbReference type="PROSITE" id="PS00061">
    <property type="entry name" value="ADH_SHORT"/>
    <property type="match status" value="1"/>
</dbReference>
<dbReference type="PRINTS" id="PR00081">
    <property type="entry name" value="GDHRDH"/>
</dbReference>
<dbReference type="HOGENOM" id="CLU_010194_2_10_6"/>
<dbReference type="InterPro" id="IPR020904">
    <property type="entry name" value="Sc_DH/Rdtase_CS"/>
</dbReference>
<evidence type="ECO:0000256" key="2">
    <source>
        <dbReference type="ARBA" id="ARBA00023002"/>
    </source>
</evidence>
<dbReference type="EMBL" id="JH611164">
    <property type="protein sequence ID" value="EJP73768.1"/>
    <property type="molecule type" value="Genomic_DNA"/>
</dbReference>
<gene>
    <name evidence="3" type="ORF">NT02SARS_0671</name>
</gene>
<dbReference type="Pfam" id="PF00106">
    <property type="entry name" value="adh_short"/>
    <property type="match status" value="1"/>
</dbReference>
<accession>J5KHS7</accession>
<organism evidence="3 4">
    <name type="scientific">SAR86 cluster bacterium SAR86B</name>
    <dbReference type="NCBI Taxonomy" id="1123867"/>
    <lineage>
        <taxon>Bacteria</taxon>
        <taxon>Pseudomonadati</taxon>
        <taxon>Pseudomonadota</taxon>
        <taxon>Gammaproteobacteria</taxon>
        <taxon>SAR86 cluster</taxon>
    </lineage>
</organism>
<dbReference type="AlphaFoldDB" id="J5KHS7"/>
<sequence>MLKNKNILITGATDGIGAQISKLYSSHGANIILLGRNEEKLNKIYDDIIENTNTKPLILECDLNQISDNGANEIGNAISDEYGVLHGLIHNAAELGKLTSLENYSLDDWDKLMRVNLTAPFLLTKYLLPSLKEADNGRVILTSSGVAHKGRAFWGAYSISKAALKTMQEIFSEEFEGSSSIKFFSFDPGATRTKMRSTAYPAEDPNNLKSAEDLNDYYLWFFSEQSNQKEINFISFGDSL</sequence>
<dbReference type="InterPro" id="IPR036291">
    <property type="entry name" value="NAD(P)-bd_dom_sf"/>
</dbReference>
<dbReference type="Gene3D" id="3.40.50.720">
    <property type="entry name" value="NAD(P)-binding Rossmann-like Domain"/>
    <property type="match status" value="1"/>
</dbReference>
<evidence type="ECO:0000313" key="3">
    <source>
        <dbReference type="EMBL" id="EJP73768.1"/>
    </source>
</evidence>
<dbReference type="SUPFAM" id="SSF51735">
    <property type="entry name" value="NAD(P)-binding Rossmann-fold domains"/>
    <property type="match status" value="1"/>
</dbReference>
<keyword evidence="2" id="KW-0560">Oxidoreductase</keyword>
<dbReference type="InterPro" id="IPR002347">
    <property type="entry name" value="SDR_fam"/>
</dbReference>
<reference evidence="3 4" key="1">
    <citation type="journal article" date="2012" name="ISME J.">
        <title>Genomic insights to SAR86, an abundant and uncultivated marine bacterial lineage.</title>
        <authorList>
            <person name="Dupont C.L."/>
            <person name="Rusch D.B."/>
            <person name="Yooseph S."/>
            <person name="Lombardo M.J."/>
            <person name="Richter R.A."/>
            <person name="Valas R."/>
            <person name="Novotny M."/>
            <person name="Yee-Greenbaum J."/>
            <person name="Selengut J.D."/>
            <person name="Haft D.H."/>
            <person name="Halpern A.L."/>
            <person name="Lasken R.S."/>
            <person name="Nealson K."/>
            <person name="Friedman R."/>
            <person name="Venter J.C."/>
        </authorList>
    </citation>
    <scope>NUCLEOTIDE SEQUENCE [LARGE SCALE GENOMIC DNA]</scope>
</reference>
<proteinExistence type="inferred from homology"/>